<evidence type="ECO:0000256" key="1">
    <source>
        <dbReference type="SAM" id="MobiDB-lite"/>
    </source>
</evidence>
<dbReference type="EMBL" id="CP111019">
    <property type="protein sequence ID" value="WAR13320.1"/>
    <property type="molecule type" value="Genomic_DNA"/>
</dbReference>
<dbReference type="PANTHER" id="PTHR46790">
    <property type="entry name" value="CENTROMERE PROTEIN N"/>
    <property type="match status" value="1"/>
</dbReference>
<dbReference type="Proteomes" id="UP001164746">
    <property type="component" value="Chromosome 8"/>
</dbReference>
<evidence type="ECO:0000313" key="3">
    <source>
        <dbReference type="Proteomes" id="UP001164746"/>
    </source>
</evidence>
<sequence>MEVLEKIGECKKATTTDPSKFKTKLKKQIRLYFNKCLVVTLGFRQITEMSLSGRDYPSLAQLAMNKAGSPSMSACTCLKARCVTSPPGREKVELPYRSKRVATELQGDGELFHSKVRFQGTSVLEGIRSLAEAGYATVPLPKHLTIIPTRARNSFLLARPSRQAATTGAASSRGDIAKNGSDHMNKSRNVSKSMEPTITVNKSGNKSSEQNKERAKSGRGRKK</sequence>
<organism evidence="2 3">
    <name type="scientific">Mya arenaria</name>
    <name type="common">Soft-shell clam</name>
    <dbReference type="NCBI Taxonomy" id="6604"/>
    <lineage>
        <taxon>Eukaryota</taxon>
        <taxon>Metazoa</taxon>
        <taxon>Spiralia</taxon>
        <taxon>Lophotrochozoa</taxon>
        <taxon>Mollusca</taxon>
        <taxon>Bivalvia</taxon>
        <taxon>Autobranchia</taxon>
        <taxon>Heteroconchia</taxon>
        <taxon>Euheterodonta</taxon>
        <taxon>Imparidentia</taxon>
        <taxon>Neoheterodontei</taxon>
        <taxon>Myida</taxon>
        <taxon>Myoidea</taxon>
        <taxon>Myidae</taxon>
        <taxon>Mya</taxon>
    </lineage>
</organism>
<name>A0ABY7ETY7_MYAAR</name>
<feature type="region of interest" description="Disordered" evidence="1">
    <location>
        <begin position="160"/>
        <end position="223"/>
    </location>
</feature>
<keyword evidence="3" id="KW-1185">Reference proteome</keyword>
<proteinExistence type="predicted"/>
<gene>
    <name evidence="2" type="ORF">MAR_027500</name>
</gene>
<protein>
    <submittedName>
        <fullName evidence="2">Uncharacterized protein</fullName>
    </submittedName>
</protein>
<dbReference type="InterPro" id="IPR052011">
    <property type="entry name" value="CENP-NAC/CAD_complex"/>
</dbReference>
<accession>A0ABY7ETY7</accession>
<dbReference type="PANTHER" id="PTHR46790:SF1">
    <property type="entry name" value="CENTROMERE PROTEIN N"/>
    <property type="match status" value="1"/>
</dbReference>
<reference evidence="2" key="1">
    <citation type="submission" date="2022-11" db="EMBL/GenBank/DDBJ databases">
        <title>Centuries of genome instability and evolution in soft-shell clam transmissible cancer (bioRxiv).</title>
        <authorList>
            <person name="Hart S.F.M."/>
            <person name="Yonemitsu M.A."/>
            <person name="Giersch R.M."/>
            <person name="Beal B.F."/>
            <person name="Arriagada G."/>
            <person name="Davis B.W."/>
            <person name="Ostrander E.A."/>
            <person name="Goff S.P."/>
            <person name="Metzger M.J."/>
        </authorList>
    </citation>
    <scope>NUCLEOTIDE SEQUENCE</scope>
    <source>
        <strain evidence="2">MELC-2E11</strain>
        <tissue evidence="2">Siphon/mantle</tissue>
    </source>
</reference>
<evidence type="ECO:0000313" key="2">
    <source>
        <dbReference type="EMBL" id="WAR13320.1"/>
    </source>
</evidence>
<feature type="compositionally biased region" description="Polar residues" evidence="1">
    <location>
        <begin position="187"/>
        <end position="208"/>
    </location>
</feature>